<reference evidence="1 2" key="1">
    <citation type="submission" date="2015-03" db="EMBL/GenBank/DDBJ databases">
        <title>Genome sequence of Variovorax paradoxus TBEA6.</title>
        <authorList>
            <person name="Poehlein A."/>
            <person name="Schuldes J."/>
            <person name="Wuebbeler J.H."/>
            <person name="Hiessl S."/>
            <person name="Steinbuechel A."/>
            <person name="Daniel R."/>
        </authorList>
    </citation>
    <scope>NUCLEOTIDE SEQUENCE [LARGE SCALE GENOMIC DNA]</scope>
    <source>
        <strain evidence="1 2">TBEA6</strain>
    </source>
</reference>
<dbReference type="Proteomes" id="UP000035170">
    <property type="component" value="Unassembled WGS sequence"/>
</dbReference>
<sequence length="79" mass="8561">MPTLLREPFHAGAAEGLVDALKALVDETLMLAEALLSPNRIIGEVEQMRALQVAADDIEPTDPARAEVLRSRASRIGLR</sequence>
<dbReference type="EMBL" id="JZWI01000054">
    <property type="protein sequence ID" value="KLN52390.1"/>
    <property type="molecule type" value="Genomic_DNA"/>
</dbReference>
<comment type="caution">
    <text evidence="1">The sequence shown here is derived from an EMBL/GenBank/DDBJ whole genome shotgun (WGS) entry which is preliminary data.</text>
</comment>
<proteinExistence type="predicted"/>
<gene>
    <name evidence="1" type="ORF">VPARA_64880</name>
</gene>
<organism evidence="1 2">
    <name type="scientific">Variovorax paradoxus</name>
    <dbReference type="NCBI Taxonomy" id="34073"/>
    <lineage>
        <taxon>Bacteria</taxon>
        <taxon>Pseudomonadati</taxon>
        <taxon>Pseudomonadota</taxon>
        <taxon>Betaproteobacteria</taxon>
        <taxon>Burkholderiales</taxon>
        <taxon>Comamonadaceae</taxon>
        <taxon>Variovorax</taxon>
    </lineage>
</organism>
<dbReference type="RefSeq" id="WP_047787523.1">
    <property type="nucleotide sequence ID" value="NZ_JZWI01000054.1"/>
</dbReference>
<evidence type="ECO:0000313" key="1">
    <source>
        <dbReference type="EMBL" id="KLN52390.1"/>
    </source>
</evidence>
<protein>
    <submittedName>
        <fullName evidence="1">Uncharacterized protein</fullName>
    </submittedName>
</protein>
<dbReference type="PATRIC" id="fig|34073.19.peg.6682"/>
<dbReference type="AlphaFoldDB" id="A0A0H2M5N4"/>
<name>A0A0H2M5N4_VARPD</name>
<accession>A0A0H2M5N4</accession>
<keyword evidence="2" id="KW-1185">Reference proteome</keyword>
<evidence type="ECO:0000313" key="2">
    <source>
        <dbReference type="Proteomes" id="UP000035170"/>
    </source>
</evidence>